<evidence type="ECO:0000313" key="4">
    <source>
        <dbReference type="Proteomes" id="UP001143486"/>
    </source>
</evidence>
<evidence type="ECO:0000313" key="3">
    <source>
        <dbReference type="EMBL" id="GLK52108.1"/>
    </source>
</evidence>
<gene>
    <name evidence="3" type="ORF">GCM10017621_16160</name>
</gene>
<feature type="chain" id="PRO_5040980872" evidence="2">
    <location>
        <begin position="28"/>
        <end position="535"/>
    </location>
</feature>
<reference evidence="3" key="1">
    <citation type="journal article" date="2014" name="Int. J. Syst. Evol. Microbiol.">
        <title>Complete genome sequence of Corynebacterium casei LMG S-19264T (=DSM 44701T), isolated from a smear-ripened cheese.</title>
        <authorList>
            <consortium name="US DOE Joint Genome Institute (JGI-PGF)"/>
            <person name="Walter F."/>
            <person name="Albersmeier A."/>
            <person name="Kalinowski J."/>
            <person name="Ruckert C."/>
        </authorList>
    </citation>
    <scope>NUCLEOTIDE SEQUENCE</scope>
    <source>
        <strain evidence="3">VKM B-1513</strain>
    </source>
</reference>
<dbReference type="RefSeq" id="WP_271186472.1">
    <property type="nucleotide sequence ID" value="NZ_BSFE01000003.1"/>
</dbReference>
<dbReference type="AlphaFoldDB" id="A0A9W6MNI8"/>
<feature type="signal peptide" evidence="2">
    <location>
        <begin position="1"/>
        <end position="27"/>
    </location>
</feature>
<dbReference type="EMBL" id="BSFE01000003">
    <property type="protein sequence ID" value="GLK52108.1"/>
    <property type="molecule type" value="Genomic_DNA"/>
</dbReference>
<sequence length="535" mass="57460">MPILDRSFVYALGALSTLLAAAPSGLAQQTDDPRPDPGFSILDPDAEQEEATSTATDDAPAAMQAAIAGPWLDREQYLQARGNRSDAVIRTRWRVETVSVEGERIGTEQREIVVGDGYATEPGSSEDRTIQDFATGRTLTRIQSLDGPVMRNTPIVAHVHRQMNTFAFYTQGGELNEVTGPGGIQFERFWIEAAMGVRLSSVDLLVDIDDEGHTGVRRSALGSEIFGFDTDNTGTREQAELFRAWMRHALAIHPDALAELDPEFGIPERFSFVVFSPSSPAGRRETWTRLNASSGEAAFPWPENVPPAPAEGYEVTNPATTRLLAAGLEAMRAPAAARPTDSTFIAASQAAQRRADMAGAYLALYQSGHHSGPCQPRSTRPLCNRFSQITAAGIGNAEFETLSSAMADMSENPAAALETFRTHLHRDAFAGAAAHALAAQTVAALRTTDGEAASELDPLALFADSAEDDPHAPLTYWHAGRYAAGSGDVESAWLLFDLARALPADGPLPITREATAMQEQLRTLAPGFFGPAAQR</sequence>
<proteinExistence type="predicted"/>
<dbReference type="Proteomes" id="UP001143486">
    <property type="component" value="Unassembled WGS sequence"/>
</dbReference>
<comment type="caution">
    <text evidence="3">The sequence shown here is derived from an EMBL/GenBank/DDBJ whole genome shotgun (WGS) entry which is preliminary data.</text>
</comment>
<name>A0A9W6MNI8_9PROT</name>
<feature type="region of interest" description="Disordered" evidence="1">
    <location>
        <begin position="26"/>
        <end position="59"/>
    </location>
</feature>
<accession>A0A9W6MNI8</accession>
<reference evidence="3" key="2">
    <citation type="submission" date="2023-01" db="EMBL/GenBank/DDBJ databases">
        <authorList>
            <person name="Sun Q."/>
            <person name="Evtushenko L."/>
        </authorList>
    </citation>
    <scope>NUCLEOTIDE SEQUENCE</scope>
    <source>
        <strain evidence="3">VKM B-1513</strain>
    </source>
</reference>
<keyword evidence="4" id="KW-1185">Reference proteome</keyword>
<keyword evidence="2" id="KW-0732">Signal</keyword>
<protein>
    <submittedName>
        <fullName evidence="3">Uncharacterized protein</fullName>
    </submittedName>
</protein>
<evidence type="ECO:0000256" key="2">
    <source>
        <dbReference type="SAM" id="SignalP"/>
    </source>
</evidence>
<evidence type="ECO:0000256" key="1">
    <source>
        <dbReference type="SAM" id="MobiDB-lite"/>
    </source>
</evidence>
<organism evidence="3 4">
    <name type="scientific">Maricaulis virginensis</name>
    <dbReference type="NCBI Taxonomy" id="144022"/>
    <lineage>
        <taxon>Bacteria</taxon>
        <taxon>Pseudomonadati</taxon>
        <taxon>Pseudomonadota</taxon>
        <taxon>Alphaproteobacteria</taxon>
        <taxon>Maricaulales</taxon>
        <taxon>Maricaulaceae</taxon>
        <taxon>Maricaulis</taxon>
    </lineage>
</organism>